<reference evidence="2" key="1">
    <citation type="submission" date="2022-10" db="EMBL/GenBank/DDBJ databases">
        <authorList>
            <person name="Chen Y."/>
            <person name="Dougan E. K."/>
            <person name="Chan C."/>
            <person name="Rhodes N."/>
            <person name="Thang M."/>
        </authorList>
    </citation>
    <scope>NUCLEOTIDE SEQUENCE</scope>
</reference>
<comment type="caution">
    <text evidence="2">The sequence shown here is derived from an EMBL/GenBank/DDBJ whole genome shotgun (WGS) entry which is preliminary data.</text>
</comment>
<feature type="compositionally biased region" description="Polar residues" evidence="1">
    <location>
        <begin position="150"/>
        <end position="161"/>
    </location>
</feature>
<accession>A0A9P1FYX7</accession>
<dbReference type="AlphaFoldDB" id="A0A9P1FYX7"/>
<proteinExistence type="predicted"/>
<dbReference type="EMBL" id="CAMXCT020001868">
    <property type="protein sequence ID" value="CAL1147113.1"/>
    <property type="molecule type" value="Genomic_DNA"/>
</dbReference>
<dbReference type="EMBL" id="CAMXCT010001868">
    <property type="protein sequence ID" value="CAI3993738.1"/>
    <property type="molecule type" value="Genomic_DNA"/>
</dbReference>
<sequence>MARGSHDAAARAEIAFLEQGLKNSNNMLQLMNTTSTDAQEVVRQYRMVLKALMGVKGMDEEICEALKEFKDHFEPVQLLGDEVGADGEFQVGYADECVEKKAKERGVYFTNSMKVLERFQDPDKQMEGGKGQRSAKAPRPAAWEKELDMSPNSRQKARQQNYAMDSAKTLWEQIKAICDDILNPLD</sequence>
<evidence type="ECO:0000313" key="4">
    <source>
        <dbReference type="Proteomes" id="UP001152797"/>
    </source>
</evidence>
<feature type="region of interest" description="Disordered" evidence="1">
    <location>
        <begin position="119"/>
        <end position="161"/>
    </location>
</feature>
<keyword evidence="4" id="KW-1185">Reference proteome</keyword>
<dbReference type="EMBL" id="CAMXCT030001868">
    <property type="protein sequence ID" value="CAL4781050.1"/>
    <property type="molecule type" value="Genomic_DNA"/>
</dbReference>
<name>A0A9P1FYX7_9DINO</name>
<evidence type="ECO:0000313" key="2">
    <source>
        <dbReference type="EMBL" id="CAI3993738.1"/>
    </source>
</evidence>
<protein>
    <submittedName>
        <fullName evidence="2">Uncharacterized protein</fullName>
    </submittedName>
</protein>
<evidence type="ECO:0000256" key="1">
    <source>
        <dbReference type="SAM" id="MobiDB-lite"/>
    </source>
</evidence>
<evidence type="ECO:0000313" key="3">
    <source>
        <dbReference type="EMBL" id="CAL4781050.1"/>
    </source>
</evidence>
<organism evidence="2">
    <name type="scientific">Cladocopium goreaui</name>
    <dbReference type="NCBI Taxonomy" id="2562237"/>
    <lineage>
        <taxon>Eukaryota</taxon>
        <taxon>Sar</taxon>
        <taxon>Alveolata</taxon>
        <taxon>Dinophyceae</taxon>
        <taxon>Suessiales</taxon>
        <taxon>Symbiodiniaceae</taxon>
        <taxon>Cladocopium</taxon>
    </lineage>
</organism>
<reference evidence="3 4" key="2">
    <citation type="submission" date="2024-05" db="EMBL/GenBank/DDBJ databases">
        <authorList>
            <person name="Chen Y."/>
            <person name="Shah S."/>
            <person name="Dougan E. K."/>
            <person name="Thang M."/>
            <person name="Chan C."/>
        </authorList>
    </citation>
    <scope>NUCLEOTIDE SEQUENCE [LARGE SCALE GENOMIC DNA]</scope>
</reference>
<dbReference type="Proteomes" id="UP001152797">
    <property type="component" value="Unassembled WGS sequence"/>
</dbReference>
<gene>
    <name evidence="2" type="ORF">C1SCF055_LOCUS20455</name>
</gene>